<evidence type="ECO:0000256" key="2">
    <source>
        <dbReference type="ARBA" id="ARBA00004170"/>
    </source>
</evidence>
<evidence type="ECO:0000256" key="4">
    <source>
        <dbReference type="ARBA" id="ARBA00006432"/>
    </source>
</evidence>
<evidence type="ECO:0000256" key="5">
    <source>
        <dbReference type="ARBA" id="ARBA00022598"/>
    </source>
</evidence>
<dbReference type="Pfam" id="PF00501">
    <property type="entry name" value="AMP-binding"/>
    <property type="match status" value="1"/>
</dbReference>
<reference evidence="17 18" key="1">
    <citation type="submission" date="2018-10" db="EMBL/GenBank/DDBJ databases">
        <title>Genomic Encyclopedia of Type Strains, Phase IV (KMG-IV): sequencing the most valuable type-strain genomes for metagenomic binning, comparative biology and taxonomic classification.</title>
        <authorList>
            <person name="Goeker M."/>
        </authorList>
    </citation>
    <scope>NUCLEOTIDE SEQUENCE [LARGE SCALE GENOMIC DNA]</scope>
    <source>
        <strain evidence="17 18">DSM 25080</strain>
    </source>
</reference>
<evidence type="ECO:0000256" key="8">
    <source>
        <dbReference type="ARBA" id="ARBA00022840"/>
    </source>
</evidence>
<evidence type="ECO:0000313" key="17">
    <source>
        <dbReference type="EMBL" id="RMA82523.1"/>
    </source>
</evidence>
<keyword evidence="6" id="KW-0547">Nucleotide-binding</keyword>
<evidence type="ECO:0000256" key="3">
    <source>
        <dbReference type="ARBA" id="ARBA00005005"/>
    </source>
</evidence>
<dbReference type="Gene3D" id="3.40.50.980">
    <property type="match status" value="2"/>
</dbReference>
<evidence type="ECO:0000259" key="16">
    <source>
        <dbReference type="Pfam" id="PF13193"/>
    </source>
</evidence>
<proteinExistence type="inferred from homology"/>
<organism evidence="17 18">
    <name type="scientific">Umboniibacter marinipuniceus</name>
    <dbReference type="NCBI Taxonomy" id="569599"/>
    <lineage>
        <taxon>Bacteria</taxon>
        <taxon>Pseudomonadati</taxon>
        <taxon>Pseudomonadota</taxon>
        <taxon>Gammaproteobacteria</taxon>
        <taxon>Cellvibrionales</taxon>
        <taxon>Cellvibrionaceae</taxon>
        <taxon>Umboniibacter</taxon>
    </lineage>
</organism>
<feature type="domain" description="AMP-binding enzyme C-terminal" evidence="16">
    <location>
        <begin position="442"/>
        <end position="516"/>
    </location>
</feature>
<dbReference type="FunFam" id="3.40.50.12780:FF:000003">
    <property type="entry name" value="Long-chain-fatty-acid--CoA ligase FadD"/>
    <property type="match status" value="1"/>
</dbReference>
<dbReference type="EMBL" id="REFJ01000001">
    <property type="protein sequence ID" value="RMA82523.1"/>
    <property type="molecule type" value="Genomic_DNA"/>
</dbReference>
<evidence type="ECO:0000256" key="1">
    <source>
        <dbReference type="ARBA" id="ARBA00001946"/>
    </source>
</evidence>
<dbReference type="CDD" id="cd05936">
    <property type="entry name" value="FC-FACS_FadD_like"/>
    <property type="match status" value="1"/>
</dbReference>
<evidence type="ECO:0000256" key="13">
    <source>
        <dbReference type="ARBA" id="ARBA00039545"/>
    </source>
</evidence>
<keyword evidence="7" id="KW-0276">Fatty acid metabolism</keyword>
<dbReference type="Proteomes" id="UP000267187">
    <property type="component" value="Unassembled WGS sequence"/>
</dbReference>
<evidence type="ECO:0000313" key="18">
    <source>
        <dbReference type="Proteomes" id="UP000267187"/>
    </source>
</evidence>
<keyword evidence="8" id="KW-0067">ATP-binding</keyword>
<comment type="subcellular location">
    <subcellularLocation>
        <location evidence="2">Membrane</location>
        <topology evidence="2">Peripheral membrane protein</topology>
    </subcellularLocation>
</comment>
<evidence type="ECO:0000256" key="7">
    <source>
        <dbReference type="ARBA" id="ARBA00022832"/>
    </source>
</evidence>
<dbReference type="AlphaFoldDB" id="A0A3M0ABH6"/>
<feature type="domain" description="AMP-dependent synthetase/ligase" evidence="15">
    <location>
        <begin position="32"/>
        <end position="391"/>
    </location>
</feature>
<dbReference type="Gene3D" id="3.30.300.30">
    <property type="match status" value="1"/>
</dbReference>
<evidence type="ECO:0000256" key="14">
    <source>
        <dbReference type="ARBA" id="ARBA00042773"/>
    </source>
</evidence>
<keyword evidence="10" id="KW-0443">Lipid metabolism</keyword>
<evidence type="ECO:0000259" key="15">
    <source>
        <dbReference type="Pfam" id="PF00501"/>
    </source>
</evidence>
<keyword evidence="5" id="KW-0436">Ligase</keyword>
<evidence type="ECO:0000256" key="11">
    <source>
        <dbReference type="ARBA" id="ARBA00023136"/>
    </source>
</evidence>
<dbReference type="InterPro" id="IPR000873">
    <property type="entry name" value="AMP-dep_synth/lig_dom"/>
</dbReference>
<dbReference type="OrthoDB" id="9803968at2"/>
<dbReference type="RefSeq" id="WP_121875848.1">
    <property type="nucleotide sequence ID" value="NZ_REFJ01000001.1"/>
</dbReference>
<accession>A0A3M0ABH6</accession>
<dbReference type="InterPro" id="IPR050237">
    <property type="entry name" value="ATP-dep_AMP-bd_enzyme"/>
</dbReference>
<keyword evidence="18" id="KW-1185">Reference proteome</keyword>
<dbReference type="GO" id="GO:0005524">
    <property type="term" value="F:ATP binding"/>
    <property type="evidence" value="ECO:0007669"/>
    <property type="project" value="UniProtKB-KW"/>
</dbReference>
<dbReference type="InterPro" id="IPR025110">
    <property type="entry name" value="AMP-bd_C"/>
</dbReference>
<dbReference type="EC" id="6.2.1.3" evidence="12"/>
<dbReference type="PANTHER" id="PTHR43767">
    <property type="entry name" value="LONG-CHAIN-FATTY-ACID--COA LIGASE"/>
    <property type="match status" value="1"/>
</dbReference>
<dbReference type="InterPro" id="IPR045851">
    <property type="entry name" value="AMP-bd_C_sf"/>
</dbReference>
<comment type="pathway">
    <text evidence="3">Lipid metabolism; fatty acid beta-oxidation.</text>
</comment>
<dbReference type="Pfam" id="PF13193">
    <property type="entry name" value="AMP-binding_C"/>
    <property type="match status" value="1"/>
</dbReference>
<dbReference type="PROSITE" id="PS00455">
    <property type="entry name" value="AMP_BINDING"/>
    <property type="match status" value="1"/>
</dbReference>
<evidence type="ECO:0000256" key="9">
    <source>
        <dbReference type="ARBA" id="ARBA00022842"/>
    </source>
</evidence>
<dbReference type="GO" id="GO:0004467">
    <property type="term" value="F:long-chain fatty acid-CoA ligase activity"/>
    <property type="evidence" value="ECO:0007669"/>
    <property type="project" value="UniProtKB-EC"/>
</dbReference>
<dbReference type="GO" id="GO:0016020">
    <property type="term" value="C:membrane"/>
    <property type="evidence" value="ECO:0007669"/>
    <property type="project" value="UniProtKB-SubCell"/>
</dbReference>
<dbReference type="PANTHER" id="PTHR43767:SF8">
    <property type="entry name" value="LONG-CHAIN-FATTY-ACID--COA LIGASE"/>
    <property type="match status" value="1"/>
</dbReference>
<gene>
    <name evidence="17" type="ORF">DFR27_0473</name>
</gene>
<name>A0A3M0ABH6_9GAMM</name>
<dbReference type="InterPro" id="IPR020845">
    <property type="entry name" value="AMP-binding_CS"/>
</dbReference>
<comment type="cofactor">
    <cofactor evidence="1">
        <name>Mg(2+)</name>
        <dbReference type="ChEBI" id="CHEBI:18420"/>
    </cofactor>
</comment>
<keyword evidence="9" id="KW-0460">Magnesium</keyword>
<comment type="similarity">
    <text evidence="4">Belongs to the ATP-dependent AMP-binding enzyme family.</text>
</comment>
<comment type="caution">
    <text evidence="17">The sequence shown here is derived from an EMBL/GenBank/DDBJ whole genome shotgun (WGS) entry which is preliminary data.</text>
</comment>
<keyword evidence="11" id="KW-0472">Membrane</keyword>
<evidence type="ECO:0000256" key="6">
    <source>
        <dbReference type="ARBA" id="ARBA00022741"/>
    </source>
</evidence>
<sequence length="534" mass="57636">MKNAIPSYSQAQLDQINTEGYRSLADVFSFATATYHDRIAFSCHGDELSFAEIASKSAALGAYLINNLGLVAGDRVAIQMPNINAYPIAAWAALRTGLIIVNTNPLYTARELVHQFNDSGAKALVIADKLAASTASILDQTSIKHVIVVGETDNPTFHSFSEALEQGAEQFMPAAELNMNSTAVLQYTGGTTGLSKGAVLTHGNLFAAMNITRDMFPLVDNNQEIVIAPMPIYHIYGYLMSVIATFLNGGLSALIPNPRDIGSMIGEMKRYSGTGLAGVNTLFQGLMAHPEFDQVDFSRYSSIIAGGTALIKEISDEWSQRTGTQIFEGYGLSETASALTVNAPGKQKLGTVGQSVDHSEVKVIDEAGKILQQGESGEICVRGPHVMVGYWNRPEATAEVLDSDGWFRTGDIGFVDEEGFIKIVDRLKDMIIVSGFNVYPNEVEAVVYGHPEVVECAAVGVPDENTGEAIRLYVVTKDSTLDAAALQAFCREGLTAYKIPKQICFEADLPKSNVGKILRRELRDRARAEVSGEA</sequence>
<dbReference type="SUPFAM" id="SSF56801">
    <property type="entry name" value="Acetyl-CoA synthetase-like"/>
    <property type="match status" value="1"/>
</dbReference>
<evidence type="ECO:0000256" key="12">
    <source>
        <dbReference type="ARBA" id="ARBA00026121"/>
    </source>
</evidence>
<dbReference type="FunFam" id="3.30.300.30:FF:000006">
    <property type="entry name" value="Long-chain-fatty-acid--CoA ligase FadD"/>
    <property type="match status" value="1"/>
</dbReference>
<protein>
    <recommendedName>
        <fullName evidence="13">Long-chain-fatty-acid--CoA ligase</fullName>
        <ecNumber evidence="12">6.2.1.3</ecNumber>
    </recommendedName>
    <alternativeName>
        <fullName evidence="14">Long-chain acyl-CoA synthetase</fullName>
    </alternativeName>
</protein>
<evidence type="ECO:0000256" key="10">
    <source>
        <dbReference type="ARBA" id="ARBA00023098"/>
    </source>
</evidence>
<dbReference type="Gene3D" id="2.30.38.10">
    <property type="entry name" value="Luciferase, Domain 3"/>
    <property type="match status" value="1"/>
</dbReference>